<keyword evidence="3" id="KW-1185">Reference proteome</keyword>
<reference evidence="2 3" key="1">
    <citation type="submission" date="2019-06" db="EMBL/GenBank/DDBJ databases">
        <title>Sequencing the genomes of 1000 actinobacteria strains.</title>
        <authorList>
            <person name="Klenk H.-P."/>
        </authorList>
    </citation>
    <scope>NUCLEOTIDE SEQUENCE [LARGE SCALE GENOMIC DNA]</scope>
    <source>
        <strain evidence="2 3">DSM 45301</strain>
    </source>
</reference>
<dbReference type="AlphaFoldDB" id="A0A543E1M1"/>
<evidence type="ECO:0000313" key="3">
    <source>
        <dbReference type="Proteomes" id="UP000315677"/>
    </source>
</evidence>
<gene>
    <name evidence="2" type="ORF">FB558_2268</name>
</gene>
<comment type="caution">
    <text evidence="2">The sequence shown here is derived from an EMBL/GenBank/DDBJ whole genome shotgun (WGS) entry which is preliminary data.</text>
</comment>
<feature type="compositionally biased region" description="Pro residues" evidence="1">
    <location>
        <begin position="48"/>
        <end position="58"/>
    </location>
</feature>
<evidence type="ECO:0000313" key="2">
    <source>
        <dbReference type="EMBL" id="TQM15480.1"/>
    </source>
</evidence>
<protein>
    <submittedName>
        <fullName evidence="2">Uncharacterized protein</fullName>
    </submittedName>
</protein>
<feature type="region of interest" description="Disordered" evidence="1">
    <location>
        <begin position="34"/>
        <end position="80"/>
    </location>
</feature>
<feature type="compositionally biased region" description="Basic and acidic residues" evidence="1">
    <location>
        <begin position="70"/>
        <end position="80"/>
    </location>
</feature>
<name>A0A543E1M1_9PSEU</name>
<proteinExistence type="predicted"/>
<organism evidence="2 3">
    <name type="scientific">Pseudonocardia kunmingensis</name>
    <dbReference type="NCBI Taxonomy" id="630975"/>
    <lineage>
        <taxon>Bacteria</taxon>
        <taxon>Bacillati</taxon>
        <taxon>Actinomycetota</taxon>
        <taxon>Actinomycetes</taxon>
        <taxon>Pseudonocardiales</taxon>
        <taxon>Pseudonocardiaceae</taxon>
        <taxon>Pseudonocardia</taxon>
    </lineage>
</organism>
<dbReference type="EMBL" id="VFPA01000001">
    <property type="protein sequence ID" value="TQM15480.1"/>
    <property type="molecule type" value="Genomic_DNA"/>
</dbReference>
<accession>A0A543E1M1</accession>
<sequence>MFIDISHLSVQSESHRAGLLADAENFRLARLVRRAGRRGRGTPRSEPPRLPQSAPPGPDRAQCTAAPHNDSAERRYAVPR</sequence>
<dbReference type="Proteomes" id="UP000315677">
    <property type="component" value="Unassembled WGS sequence"/>
</dbReference>
<evidence type="ECO:0000256" key="1">
    <source>
        <dbReference type="SAM" id="MobiDB-lite"/>
    </source>
</evidence>